<organism evidence="1 2">
    <name type="scientific">Desulfonema ishimotonii</name>
    <dbReference type="NCBI Taxonomy" id="45657"/>
    <lineage>
        <taxon>Bacteria</taxon>
        <taxon>Pseudomonadati</taxon>
        <taxon>Thermodesulfobacteriota</taxon>
        <taxon>Desulfobacteria</taxon>
        <taxon>Desulfobacterales</taxon>
        <taxon>Desulfococcaceae</taxon>
        <taxon>Desulfonema</taxon>
    </lineage>
</organism>
<dbReference type="SUPFAM" id="SSF50341">
    <property type="entry name" value="CheW-like"/>
    <property type="match status" value="1"/>
</dbReference>
<accession>A0A401FQA7</accession>
<reference evidence="2" key="1">
    <citation type="submission" date="2017-11" db="EMBL/GenBank/DDBJ databases">
        <authorList>
            <person name="Watanabe M."/>
            <person name="Kojima H."/>
        </authorList>
    </citation>
    <scope>NUCLEOTIDE SEQUENCE [LARGE SCALE GENOMIC DNA]</scope>
    <source>
        <strain evidence="2">Tokyo 01</strain>
    </source>
</reference>
<dbReference type="InterPro" id="IPR036061">
    <property type="entry name" value="CheW-like_dom_sf"/>
</dbReference>
<proteinExistence type="predicted"/>
<keyword evidence="2" id="KW-1185">Reference proteome</keyword>
<reference evidence="2" key="2">
    <citation type="submission" date="2019-01" db="EMBL/GenBank/DDBJ databases">
        <title>Genome sequence of Desulfonema ishimotonii strain Tokyo 01.</title>
        <authorList>
            <person name="Fukui M."/>
        </authorList>
    </citation>
    <scope>NUCLEOTIDE SEQUENCE [LARGE SCALE GENOMIC DNA]</scope>
    <source>
        <strain evidence="2">Tokyo 01</strain>
    </source>
</reference>
<evidence type="ECO:0008006" key="3">
    <source>
        <dbReference type="Google" id="ProtNLM"/>
    </source>
</evidence>
<dbReference type="AlphaFoldDB" id="A0A401FQA7"/>
<dbReference type="EMBL" id="BEXT01000001">
    <property type="protein sequence ID" value="GBC59140.1"/>
    <property type="molecule type" value="Genomic_DNA"/>
</dbReference>
<dbReference type="GO" id="GO:0007165">
    <property type="term" value="P:signal transduction"/>
    <property type="evidence" value="ECO:0007669"/>
    <property type="project" value="InterPro"/>
</dbReference>
<dbReference type="Proteomes" id="UP000288096">
    <property type="component" value="Unassembled WGS sequence"/>
</dbReference>
<dbReference type="GO" id="GO:0006935">
    <property type="term" value="P:chemotaxis"/>
    <property type="evidence" value="ECO:0007669"/>
    <property type="project" value="InterPro"/>
</dbReference>
<dbReference type="Gene3D" id="2.40.50.180">
    <property type="entry name" value="CheA-289, Domain 4"/>
    <property type="match status" value="1"/>
</dbReference>
<gene>
    <name evidence="1" type="ORF">DENIS_0076</name>
</gene>
<protein>
    <recommendedName>
        <fullName evidence="3">Chemotaxis protein CheW</fullName>
    </recommendedName>
</protein>
<dbReference type="RefSeq" id="WP_124326678.1">
    <property type="nucleotide sequence ID" value="NZ_BEXT01000001.1"/>
</dbReference>
<sequence>MQPDSLKDITRRRVLIVPARTPRIRGKSVRFLFTFRQVRIILRELAVLPVPFSAPHIDGIAFWHDHVLPVIVPEKCLGLESPAGRGTSARMILIRTGDREQEGLLNVAPDIRIIPLAAGYRPVRDTPWRPQPRRVRGMYEGPDELLIIPHMENILSGR</sequence>
<evidence type="ECO:0000313" key="2">
    <source>
        <dbReference type="Proteomes" id="UP000288096"/>
    </source>
</evidence>
<evidence type="ECO:0000313" key="1">
    <source>
        <dbReference type="EMBL" id="GBC59140.1"/>
    </source>
</evidence>
<comment type="caution">
    <text evidence="1">The sequence shown here is derived from an EMBL/GenBank/DDBJ whole genome shotgun (WGS) entry which is preliminary data.</text>
</comment>
<name>A0A401FQA7_9BACT</name>